<sequence length="656" mass="70147">MVQDPGEDATPEDRAVPEGVEERPPKDPRAAKAPEGRADEGTAEAAKPERSQGQDPDQDQDSEQASWRSRWSERAPYWLTAAPWRRLAWRAPGLQRPGSRFEPGPLGLLGVMLAAMAVTLLLLQTGSGGVGGDQGELADEPVSVPGPPDGELRIMMVGDSATQGSSGDHTWRYHLWSHLSEQDVEFAFVGPRDDLHSLADEEGSGDHSYAVPDFDTAHAARWGATARDLSADIAQIAAEHEPQYLLLLAGTEDILSGGSADHALDGIAETVSTVRVVLGDARFVVGELPDVEGSADDTRVNGEIERFNMGLVDLAEQLTSGTSPVVVAQVAKEYAPVHDNWDATNPNVRGELKIAAAFADALAAPLGVGEEYPRPLPSLSAGPLTAPEPEYEETDDGLLLSWENVPGATDYRVVQRRVAPAPDDAAVIPADIESDEEQRFLTIESLFSGARYEFVVRPYKGRDEGAESEPLQLVWDDEPPPAPDWVRTHGGGSVVTWQDVPEAGHYEVWVRVLECGPDDRRPPADGRRAPADNRGLTGGDNTGNPTTDDQETPGGGGDPGGEGPRPTPSSPPEAPRPEPDPTPEPSVPAVPPPSPGTTCQPRDDRGPEDGEGWRTLGSVGEDPRWAATVSGPYEVVIRSYRDYVEGGYSDSVLLEG</sequence>
<dbReference type="InterPro" id="IPR013783">
    <property type="entry name" value="Ig-like_fold"/>
</dbReference>
<dbReference type="SUPFAM" id="SSF49265">
    <property type="entry name" value="Fibronectin type III"/>
    <property type="match status" value="1"/>
</dbReference>
<keyword evidence="1" id="KW-0326">Glycosidase</keyword>
<dbReference type="PANTHER" id="PTHR30383">
    <property type="entry name" value="THIOESTERASE 1/PROTEASE 1/LYSOPHOSPHOLIPASE L1"/>
    <property type="match status" value="1"/>
</dbReference>
<keyword evidence="6" id="KW-1185">Reference proteome</keyword>
<dbReference type="InterPro" id="IPR036514">
    <property type="entry name" value="SGNH_hydro_sf"/>
</dbReference>
<evidence type="ECO:0000313" key="6">
    <source>
        <dbReference type="Proteomes" id="UP001055940"/>
    </source>
</evidence>
<keyword evidence="2" id="KW-0119">Carbohydrate metabolism</keyword>
<feature type="compositionally biased region" description="Basic and acidic residues" evidence="3">
    <location>
        <begin position="601"/>
        <end position="612"/>
    </location>
</feature>
<name>A0ABY5D7Z0_9ACTN</name>
<feature type="domain" description="Fibronectin type-III" evidence="4">
    <location>
        <begin position="383"/>
        <end position="479"/>
    </location>
</feature>
<feature type="compositionally biased region" description="Gly residues" evidence="3">
    <location>
        <begin position="553"/>
        <end position="563"/>
    </location>
</feature>
<accession>A0ABY5D7Z0</accession>
<dbReference type="PROSITE" id="PS50853">
    <property type="entry name" value="FN3"/>
    <property type="match status" value="1"/>
</dbReference>
<evidence type="ECO:0000313" key="5">
    <source>
        <dbReference type="EMBL" id="USY19040.1"/>
    </source>
</evidence>
<gene>
    <name evidence="5" type="ORF">NE857_27815</name>
</gene>
<proteinExistence type="predicted"/>
<dbReference type="EMBL" id="CP099837">
    <property type="protein sequence ID" value="USY19040.1"/>
    <property type="molecule type" value="Genomic_DNA"/>
</dbReference>
<dbReference type="PANTHER" id="PTHR30383:SF2">
    <property type="entry name" value="CELLULOSE-BINDING PROTEIN"/>
    <property type="match status" value="1"/>
</dbReference>
<evidence type="ECO:0000256" key="3">
    <source>
        <dbReference type="SAM" id="MobiDB-lite"/>
    </source>
</evidence>
<evidence type="ECO:0000256" key="2">
    <source>
        <dbReference type="ARBA" id="ARBA00023326"/>
    </source>
</evidence>
<dbReference type="Gene3D" id="2.60.40.10">
    <property type="entry name" value="Immunoglobulins"/>
    <property type="match status" value="1"/>
</dbReference>
<dbReference type="InterPro" id="IPR003961">
    <property type="entry name" value="FN3_dom"/>
</dbReference>
<organism evidence="5 6">
    <name type="scientific">Nocardiopsis exhalans</name>
    <dbReference type="NCBI Taxonomy" id="163604"/>
    <lineage>
        <taxon>Bacteria</taxon>
        <taxon>Bacillati</taxon>
        <taxon>Actinomycetota</taxon>
        <taxon>Actinomycetes</taxon>
        <taxon>Streptosporangiales</taxon>
        <taxon>Nocardiopsidaceae</taxon>
        <taxon>Nocardiopsis</taxon>
    </lineage>
</organism>
<feature type="compositionally biased region" description="Acidic residues" evidence="3">
    <location>
        <begin position="1"/>
        <end position="10"/>
    </location>
</feature>
<dbReference type="RefSeq" id="WP_254418324.1">
    <property type="nucleotide sequence ID" value="NZ_BAAAJB010000088.1"/>
</dbReference>
<dbReference type="Gene3D" id="3.40.50.1110">
    <property type="entry name" value="SGNH hydrolase"/>
    <property type="match status" value="1"/>
</dbReference>
<feature type="region of interest" description="Disordered" evidence="3">
    <location>
        <begin position="1"/>
        <end position="70"/>
    </location>
</feature>
<reference evidence="5" key="1">
    <citation type="submission" date="2022-06" db="EMBL/GenBank/DDBJ databases">
        <authorList>
            <person name="Ping M."/>
        </authorList>
    </citation>
    <scope>NUCLEOTIDE SEQUENCE</scope>
    <source>
        <strain evidence="5">JCM11759T</strain>
    </source>
</reference>
<dbReference type="SUPFAM" id="SSF52266">
    <property type="entry name" value="SGNH hydrolase"/>
    <property type="match status" value="1"/>
</dbReference>
<protein>
    <submittedName>
        <fullName evidence="5">GDSL family lipase</fullName>
    </submittedName>
</protein>
<keyword evidence="1" id="KW-0378">Hydrolase</keyword>
<feature type="compositionally biased region" description="Basic and acidic residues" evidence="3">
    <location>
        <begin position="11"/>
        <end position="52"/>
    </location>
</feature>
<feature type="region of interest" description="Disordered" evidence="3">
    <location>
        <begin position="516"/>
        <end position="623"/>
    </location>
</feature>
<evidence type="ECO:0000259" key="4">
    <source>
        <dbReference type="PROSITE" id="PS50853"/>
    </source>
</evidence>
<dbReference type="Proteomes" id="UP001055940">
    <property type="component" value="Chromosome"/>
</dbReference>
<feature type="compositionally biased region" description="Pro residues" evidence="3">
    <location>
        <begin position="565"/>
        <end position="595"/>
    </location>
</feature>
<keyword evidence="2" id="KW-0624">Polysaccharide degradation</keyword>
<dbReference type="InterPro" id="IPR036116">
    <property type="entry name" value="FN3_sf"/>
</dbReference>
<dbReference type="InterPro" id="IPR051532">
    <property type="entry name" value="Ester_Hydrolysis_Enzymes"/>
</dbReference>
<feature type="compositionally biased region" description="Basic and acidic residues" evidence="3">
    <location>
        <begin position="517"/>
        <end position="531"/>
    </location>
</feature>
<evidence type="ECO:0000256" key="1">
    <source>
        <dbReference type="ARBA" id="ARBA00023295"/>
    </source>
</evidence>